<evidence type="ECO:0000256" key="3">
    <source>
        <dbReference type="ARBA" id="ARBA00022692"/>
    </source>
</evidence>
<sequence length="358" mass="40175">MKPQYFVAILFATSLYWMYLLYAPFLLTMTIAALLAISTSDIQGFFYKLFKNRLVAALVSSFLLAVLFFAPLGYFLATLTMKLKNIDPQVYLGLEAYVKEFIANPPSYLAFLEPYSKDILKEWNVSSFATKIISMTGTIGAFSAGFLKNAFLTIIFYFFAQYNGAYIVEFLKRVVQMSVHETSLIAKEISSVMSVVFYSIIITAMFEGVLFGLAVSFIGYNGLLFGIMYGFASLIPVVGGILMWLPFMIYEFSIGETSNAIFIAIYSILVISVIADTFVKPLIIKEINNRLLKEDDTRINELIIFFAIIAGLATFGFWGMILGPAITAFFLTILKLFEARTKECEDSSSSYKSQDNHS</sequence>
<keyword evidence="3 6" id="KW-0812">Transmembrane</keyword>
<evidence type="ECO:0000256" key="5">
    <source>
        <dbReference type="ARBA" id="ARBA00023136"/>
    </source>
</evidence>
<evidence type="ECO:0000313" key="7">
    <source>
        <dbReference type="EMBL" id="EQB40060.1"/>
    </source>
</evidence>
<dbReference type="Proteomes" id="UP000015520">
    <property type="component" value="Unassembled WGS sequence"/>
</dbReference>
<dbReference type="PATRIC" id="fig|1172190.3.peg.640"/>
<protein>
    <submittedName>
        <fullName evidence="7">Membrane protein</fullName>
    </submittedName>
</protein>
<accession>T0JG25</accession>
<evidence type="ECO:0000313" key="8">
    <source>
        <dbReference type="Proteomes" id="UP000015520"/>
    </source>
</evidence>
<feature type="transmembrane region" description="Helical" evidence="6">
    <location>
        <begin position="261"/>
        <end position="283"/>
    </location>
</feature>
<dbReference type="RefSeq" id="WP_021286933.1">
    <property type="nucleotide sequence ID" value="NZ_AUPZ01000004.1"/>
</dbReference>
<keyword evidence="5 6" id="KW-0472">Membrane</keyword>
<evidence type="ECO:0000256" key="1">
    <source>
        <dbReference type="ARBA" id="ARBA00004141"/>
    </source>
</evidence>
<reference evidence="7 8" key="1">
    <citation type="submission" date="2013-07" db="EMBL/GenBank/DDBJ databases">
        <title>Sulfurimonas hongkongensis AST-10 Genome Sequencing.</title>
        <authorList>
            <person name="Cai L."/>
            <person name="Zhang T."/>
        </authorList>
    </citation>
    <scope>NUCLEOTIDE SEQUENCE [LARGE SCALE GENOMIC DNA]</scope>
    <source>
        <strain evidence="7 8">AST-10</strain>
    </source>
</reference>
<comment type="similarity">
    <text evidence="2">Belongs to the autoinducer-2 exporter (AI-2E) (TC 2.A.86) family.</text>
</comment>
<dbReference type="AlphaFoldDB" id="T0JG25"/>
<name>T0JG25_9BACT</name>
<proteinExistence type="inferred from homology"/>
<dbReference type="PANTHER" id="PTHR21716:SF4">
    <property type="entry name" value="TRANSMEMBRANE PROTEIN 245"/>
    <property type="match status" value="1"/>
</dbReference>
<gene>
    <name evidence="7" type="ORF">M947_03295</name>
</gene>
<feature type="transmembrane region" description="Helical" evidence="6">
    <location>
        <begin position="20"/>
        <end position="42"/>
    </location>
</feature>
<evidence type="ECO:0000256" key="2">
    <source>
        <dbReference type="ARBA" id="ARBA00009773"/>
    </source>
</evidence>
<dbReference type="PANTHER" id="PTHR21716">
    <property type="entry name" value="TRANSMEMBRANE PROTEIN"/>
    <property type="match status" value="1"/>
</dbReference>
<evidence type="ECO:0000256" key="4">
    <source>
        <dbReference type="ARBA" id="ARBA00022989"/>
    </source>
</evidence>
<dbReference type="eggNOG" id="COG0628">
    <property type="taxonomic scope" value="Bacteria"/>
</dbReference>
<feature type="transmembrane region" description="Helical" evidence="6">
    <location>
        <begin position="54"/>
        <end position="77"/>
    </location>
</feature>
<comment type="caution">
    <text evidence="7">The sequence shown here is derived from an EMBL/GenBank/DDBJ whole genome shotgun (WGS) entry which is preliminary data.</text>
</comment>
<dbReference type="EMBL" id="AUPZ01000004">
    <property type="protein sequence ID" value="EQB40060.1"/>
    <property type="molecule type" value="Genomic_DNA"/>
</dbReference>
<dbReference type="STRING" id="1172190.M947_03295"/>
<feature type="transmembrane region" description="Helical" evidence="6">
    <location>
        <begin position="150"/>
        <end position="171"/>
    </location>
</feature>
<dbReference type="Pfam" id="PF01594">
    <property type="entry name" value="AI-2E_transport"/>
    <property type="match status" value="1"/>
</dbReference>
<comment type="subcellular location">
    <subcellularLocation>
        <location evidence="1">Membrane</location>
        <topology evidence="1">Multi-pass membrane protein</topology>
    </subcellularLocation>
</comment>
<feature type="transmembrane region" description="Helical" evidence="6">
    <location>
        <begin position="303"/>
        <end position="333"/>
    </location>
</feature>
<dbReference type="InterPro" id="IPR002549">
    <property type="entry name" value="AI-2E-like"/>
</dbReference>
<dbReference type="OrthoDB" id="5348369at2"/>
<dbReference type="GO" id="GO:0016020">
    <property type="term" value="C:membrane"/>
    <property type="evidence" value="ECO:0007669"/>
    <property type="project" value="UniProtKB-SubCell"/>
</dbReference>
<feature type="transmembrane region" description="Helical" evidence="6">
    <location>
        <begin position="226"/>
        <end position="249"/>
    </location>
</feature>
<evidence type="ECO:0000256" key="6">
    <source>
        <dbReference type="SAM" id="Phobius"/>
    </source>
</evidence>
<organism evidence="7 8">
    <name type="scientific">Sulfurimonas hongkongensis</name>
    <dbReference type="NCBI Taxonomy" id="1172190"/>
    <lineage>
        <taxon>Bacteria</taxon>
        <taxon>Pseudomonadati</taxon>
        <taxon>Campylobacterota</taxon>
        <taxon>Epsilonproteobacteria</taxon>
        <taxon>Campylobacterales</taxon>
        <taxon>Sulfurimonadaceae</taxon>
        <taxon>Sulfurimonas</taxon>
    </lineage>
</organism>
<keyword evidence="8" id="KW-1185">Reference proteome</keyword>
<keyword evidence="4 6" id="KW-1133">Transmembrane helix</keyword>
<feature type="transmembrane region" description="Helical" evidence="6">
    <location>
        <begin position="192"/>
        <end position="220"/>
    </location>
</feature>